<protein>
    <submittedName>
        <fullName evidence="1">Uncharacterized protein</fullName>
    </submittedName>
</protein>
<sequence>RRPIDRAHRIHLALEIQFTSLRQKRA</sequence>
<feature type="non-terminal residue" evidence="1">
    <location>
        <position position="1"/>
    </location>
</feature>
<feature type="non-terminal residue" evidence="1">
    <location>
        <position position="26"/>
    </location>
</feature>
<evidence type="ECO:0000313" key="1">
    <source>
        <dbReference type="EMBL" id="SVE08082.1"/>
    </source>
</evidence>
<organism evidence="1">
    <name type="scientific">marine metagenome</name>
    <dbReference type="NCBI Taxonomy" id="408172"/>
    <lineage>
        <taxon>unclassified sequences</taxon>
        <taxon>metagenomes</taxon>
        <taxon>ecological metagenomes</taxon>
    </lineage>
</organism>
<dbReference type="AlphaFoldDB" id="A0A383AJY1"/>
<dbReference type="EMBL" id="UINC01192777">
    <property type="protein sequence ID" value="SVE08082.1"/>
    <property type="molecule type" value="Genomic_DNA"/>
</dbReference>
<name>A0A383AJY1_9ZZZZ</name>
<proteinExistence type="predicted"/>
<reference evidence="1" key="1">
    <citation type="submission" date="2018-05" db="EMBL/GenBank/DDBJ databases">
        <authorList>
            <person name="Lanie J.A."/>
            <person name="Ng W.-L."/>
            <person name="Kazmierczak K.M."/>
            <person name="Andrzejewski T.M."/>
            <person name="Davidsen T.M."/>
            <person name="Wayne K.J."/>
            <person name="Tettelin H."/>
            <person name="Glass J.I."/>
            <person name="Rusch D."/>
            <person name="Podicherti R."/>
            <person name="Tsui H.-C.T."/>
            <person name="Winkler M.E."/>
        </authorList>
    </citation>
    <scope>NUCLEOTIDE SEQUENCE</scope>
</reference>
<accession>A0A383AJY1</accession>
<gene>
    <name evidence="1" type="ORF">METZ01_LOCUS460936</name>
</gene>